<proteinExistence type="predicted"/>
<dbReference type="AlphaFoldDB" id="A0AA35ZBA2"/>
<reference evidence="1" key="1">
    <citation type="submission" date="2023-04" db="EMBL/GenBank/DDBJ databases">
        <authorList>
            <person name="Vijverberg K."/>
            <person name="Xiong W."/>
            <person name="Schranz E."/>
        </authorList>
    </citation>
    <scope>NUCLEOTIDE SEQUENCE</scope>
</reference>
<dbReference type="Proteomes" id="UP001177003">
    <property type="component" value="Chromosome 6"/>
</dbReference>
<name>A0AA35ZBA2_LACSI</name>
<evidence type="ECO:0000313" key="1">
    <source>
        <dbReference type="EMBL" id="CAI9289171.1"/>
    </source>
</evidence>
<evidence type="ECO:0000313" key="2">
    <source>
        <dbReference type="Proteomes" id="UP001177003"/>
    </source>
</evidence>
<dbReference type="EMBL" id="OX465082">
    <property type="protein sequence ID" value="CAI9289171.1"/>
    <property type="molecule type" value="Genomic_DNA"/>
</dbReference>
<sequence>MLKKDKMLLMKNSDQNETADQPQMFIKEVGKRKFVDRYGDRSEIRMWGFEADRNMWIVKRKSFNIEYYVKKIDFMSWEKVDLADLVHTPFHNPTNDPNAWAFKRFLEDKAKMNFVGMKTVASFIKMSKGFLDPHTNKTLLMMENEMFEAAAKTFTGMIAAIIDKEFWAGALGDSDVHIVDKP</sequence>
<keyword evidence="2" id="KW-1185">Reference proteome</keyword>
<protein>
    <submittedName>
        <fullName evidence="1">Uncharacterized protein</fullName>
    </submittedName>
</protein>
<organism evidence="1 2">
    <name type="scientific">Lactuca saligna</name>
    <name type="common">Willowleaf lettuce</name>
    <dbReference type="NCBI Taxonomy" id="75948"/>
    <lineage>
        <taxon>Eukaryota</taxon>
        <taxon>Viridiplantae</taxon>
        <taxon>Streptophyta</taxon>
        <taxon>Embryophyta</taxon>
        <taxon>Tracheophyta</taxon>
        <taxon>Spermatophyta</taxon>
        <taxon>Magnoliopsida</taxon>
        <taxon>eudicotyledons</taxon>
        <taxon>Gunneridae</taxon>
        <taxon>Pentapetalae</taxon>
        <taxon>asterids</taxon>
        <taxon>campanulids</taxon>
        <taxon>Asterales</taxon>
        <taxon>Asteraceae</taxon>
        <taxon>Cichorioideae</taxon>
        <taxon>Cichorieae</taxon>
        <taxon>Lactucinae</taxon>
        <taxon>Lactuca</taxon>
    </lineage>
</organism>
<gene>
    <name evidence="1" type="ORF">LSALG_LOCUS28423</name>
</gene>
<accession>A0AA35ZBA2</accession>